<evidence type="ECO:0000256" key="2">
    <source>
        <dbReference type="PROSITE-ProRule" id="PRU00059"/>
    </source>
</evidence>
<reference evidence="4" key="1">
    <citation type="submission" date="2019-05" db="EMBL/GenBank/DDBJ databases">
        <title>Annotation for the trematode Fasciolopsis buski.</title>
        <authorList>
            <person name="Choi Y.-J."/>
        </authorList>
    </citation>
    <scope>NUCLEOTIDE SEQUENCE</scope>
    <source>
        <strain evidence="4">HT</strain>
        <tissue evidence="4">Whole worm</tissue>
    </source>
</reference>
<dbReference type="Proteomes" id="UP000728185">
    <property type="component" value="Unassembled WGS sequence"/>
</dbReference>
<dbReference type="OrthoDB" id="10406533at2759"/>
<gene>
    <name evidence="4" type="ORF">FBUS_02350</name>
</gene>
<keyword evidence="1" id="KW-1015">Disulfide bond</keyword>
<dbReference type="AlphaFoldDB" id="A0A8E0RQL5"/>
<keyword evidence="5" id="KW-1185">Reference proteome</keyword>
<evidence type="ECO:0000256" key="1">
    <source>
        <dbReference type="ARBA" id="ARBA00023157"/>
    </source>
</evidence>
<sequence length="138" mass="15405">MLFCLRPYQGVRRITCPTGPLSVKSEYQTLEVPSPNTTLPATFQCTYTLESPDETTFTVTSVSFNIASSSNCNERYMEISTNQRPNFGVGKKYCGIQGFTSTTSGLDRIYIHVVGTGFTSNDRFVVKYKSGRWIPTVD</sequence>
<comment type="caution">
    <text evidence="2">Lacks conserved residue(s) required for the propagation of feature annotation.</text>
</comment>
<name>A0A8E0RQL5_9TREM</name>
<feature type="domain" description="CUB" evidence="3">
    <location>
        <begin position="16"/>
        <end position="131"/>
    </location>
</feature>
<dbReference type="InterPro" id="IPR035914">
    <property type="entry name" value="Sperma_CUB_dom_sf"/>
</dbReference>
<dbReference type="Gene3D" id="2.60.120.290">
    <property type="entry name" value="Spermadhesin, CUB domain"/>
    <property type="match status" value="1"/>
</dbReference>
<dbReference type="InterPro" id="IPR000859">
    <property type="entry name" value="CUB_dom"/>
</dbReference>
<dbReference type="SUPFAM" id="SSF49854">
    <property type="entry name" value="Spermadhesin, CUB domain"/>
    <property type="match status" value="1"/>
</dbReference>
<proteinExistence type="predicted"/>
<evidence type="ECO:0000313" key="5">
    <source>
        <dbReference type="Proteomes" id="UP000728185"/>
    </source>
</evidence>
<dbReference type="PROSITE" id="PS01180">
    <property type="entry name" value="CUB"/>
    <property type="match status" value="1"/>
</dbReference>
<dbReference type="EMBL" id="LUCM01007372">
    <property type="protein sequence ID" value="KAA0190088.1"/>
    <property type="molecule type" value="Genomic_DNA"/>
</dbReference>
<evidence type="ECO:0000313" key="4">
    <source>
        <dbReference type="EMBL" id="KAA0190088.1"/>
    </source>
</evidence>
<dbReference type="Pfam" id="PF00431">
    <property type="entry name" value="CUB"/>
    <property type="match status" value="1"/>
</dbReference>
<organism evidence="4 5">
    <name type="scientific">Fasciolopsis buskii</name>
    <dbReference type="NCBI Taxonomy" id="27845"/>
    <lineage>
        <taxon>Eukaryota</taxon>
        <taxon>Metazoa</taxon>
        <taxon>Spiralia</taxon>
        <taxon>Lophotrochozoa</taxon>
        <taxon>Platyhelminthes</taxon>
        <taxon>Trematoda</taxon>
        <taxon>Digenea</taxon>
        <taxon>Plagiorchiida</taxon>
        <taxon>Echinostomata</taxon>
        <taxon>Echinostomatoidea</taxon>
        <taxon>Fasciolidae</taxon>
        <taxon>Fasciolopsis</taxon>
    </lineage>
</organism>
<accession>A0A8E0RQL5</accession>
<evidence type="ECO:0000259" key="3">
    <source>
        <dbReference type="PROSITE" id="PS01180"/>
    </source>
</evidence>
<comment type="caution">
    <text evidence="4">The sequence shown here is derived from an EMBL/GenBank/DDBJ whole genome shotgun (WGS) entry which is preliminary data.</text>
</comment>
<protein>
    <recommendedName>
        <fullName evidence="3">CUB domain-containing protein</fullName>
    </recommendedName>
</protein>